<evidence type="ECO:0000256" key="7">
    <source>
        <dbReference type="ARBA" id="ARBA00022777"/>
    </source>
</evidence>
<dbReference type="CDD" id="cd00082">
    <property type="entry name" value="HisKA"/>
    <property type="match status" value="1"/>
</dbReference>
<accession>A0ABU8LML5</accession>
<evidence type="ECO:0000256" key="3">
    <source>
        <dbReference type="ARBA" id="ARBA00012438"/>
    </source>
</evidence>
<sequence>MMPLSGTDIAIVLGTVLAVTVVTAGAGMLLLRLARRRSLGVQISIVTGAVLATLTGSTLAIAAQMYISEHDLTILVWVIAAAAVAGILLAVLLARTLRRSLADLGASLDQVAAGAVVPASAHGSPEVSALSAQLAETSRKLAEAREAIEQLDASRRRFLSWISHDLRTPLTAVQALAEATEDGLITDPTELARQVRAQSDAMSRMIDDIFDLSRLSSGALQLRPSRVPLTELISDAVTDVQQIAAGRGIRIVPAALDGTVIHADPHELTRAVRNLLTNAVHYAPAGSTITVSTLHRVTGSVTIAVDDEGAGADADELDLMFDAGWRGDPSRTSARADGGAGLGLAIVNSIAQAHGGYASAEHLPDGFRVAITVPAAGDGVPSVTDAAAPSRHVGG</sequence>
<dbReference type="RefSeq" id="WP_337320353.1">
    <property type="nucleotide sequence ID" value="NZ_JBBDGN010000009.1"/>
</dbReference>
<feature type="domain" description="HAMP" evidence="13">
    <location>
        <begin position="95"/>
        <end position="146"/>
    </location>
</feature>
<dbReference type="PANTHER" id="PTHR43711">
    <property type="entry name" value="TWO-COMPONENT HISTIDINE KINASE"/>
    <property type="match status" value="1"/>
</dbReference>
<dbReference type="InterPro" id="IPR036097">
    <property type="entry name" value="HisK_dim/P_sf"/>
</dbReference>
<dbReference type="InterPro" id="IPR005467">
    <property type="entry name" value="His_kinase_dom"/>
</dbReference>
<keyword evidence="15" id="KW-1185">Reference proteome</keyword>
<evidence type="ECO:0000256" key="5">
    <source>
        <dbReference type="ARBA" id="ARBA00022679"/>
    </source>
</evidence>
<dbReference type="Gene3D" id="3.30.565.10">
    <property type="entry name" value="Histidine kinase-like ATPase, C-terminal domain"/>
    <property type="match status" value="1"/>
</dbReference>
<feature type="transmembrane region" description="Helical" evidence="11">
    <location>
        <begin position="74"/>
        <end position="94"/>
    </location>
</feature>
<dbReference type="InterPro" id="IPR003594">
    <property type="entry name" value="HATPase_dom"/>
</dbReference>
<keyword evidence="6 11" id="KW-0812">Transmembrane</keyword>
<dbReference type="SUPFAM" id="SSF55874">
    <property type="entry name" value="ATPase domain of HSP90 chaperone/DNA topoisomerase II/histidine kinase"/>
    <property type="match status" value="1"/>
</dbReference>
<dbReference type="Gene3D" id="6.10.340.10">
    <property type="match status" value="1"/>
</dbReference>
<evidence type="ECO:0000256" key="9">
    <source>
        <dbReference type="ARBA" id="ARBA00023012"/>
    </source>
</evidence>
<keyword evidence="10" id="KW-0175">Coiled coil</keyword>
<dbReference type="CDD" id="cd00075">
    <property type="entry name" value="HATPase"/>
    <property type="match status" value="1"/>
</dbReference>
<dbReference type="InterPro" id="IPR036890">
    <property type="entry name" value="HATPase_C_sf"/>
</dbReference>
<feature type="transmembrane region" description="Helical" evidence="11">
    <location>
        <begin position="12"/>
        <end position="31"/>
    </location>
</feature>
<evidence type="ECO:0000256" key="6">
    <source>
        <dbReference type="ARBA" id="ARBA00022692"/>
    </source>
</evidence>
<protein>
    <recommendedName>
        <fullName evidence="3">histidine kinase</fullName>
        <ecNumber evidence="3">2.7.13.3</ecNumber>
    </recommendedName>
</protein>
<dbReference type="GO" id="GO:0016301">
    <property type="term" value="F:kinase activity"/>
    <property type="evidence" value="ECO:0007669"/>
    <property type="project" value="UniProtKB-KW"/>
</dbReference>
<dbReference type="Pfam" id="PF00512">
    <property type="entry name" value="HisKA"/>
    <property type="match status" value="1"/>
</dbReference>
<evidence type="ECO:0000256" key="2">
    <source>
        <dbReference type="ARBA" id="ARBA00004236"/>
    </source>
</evidence>
<dbReference type="SMART" id="SM00387">
    <property type="entry name" value="HATPase_c"/>
    <property type="match status" value="1"/>
</dbReference>
<dbReference type="InterPro" id="IPR050736">
    <property type="entry name" value="Sensor_HK_Regulatory"/>
</dbReference>
<feature type="transmembrane region" description="Helical" evidence="11">
    <location>
        <begin position="43"/>
        <end position="68"/>
    </location>
</feature>
<dbReference type="PRINTS" id="PR00344">
    <property type="entry name" value="BCTRLSENSOR"/>
</dbReference>
<evidence type="ECO:0000259" key="13">
    <source>
        <dbReference type="PROSITE" id="PS50885"/>
    </source>
</evidence>
<comment type="subcellular location">
    <subcellularLocation>
        <location evidence="2">Cell membrane</location>
    </subcellularLocation>
</comment>
<evidence type="ECO:0000256" key="11">
    <source>
        <dbReference type="SAM" id="Phobius"/>
    </source>
</evidence>
<feature type="coiled-coil region" evidence="10">
    <location>
        <begin position="127"/>
        <end position="154"/>
    </location>
</feature>
<feature type="domain" description="Histidine kinase" evidence="12">
    <location>
        <begin position="161"/>
        <end position="377"/>
    </location>
</feature>
<dbReference type="InterPro" id="IPR004358">
    <property type="entry name" value="Sig_transdc_His_kin-like_C"/>
</dbReference>
<dbReference type="InterPro" id="IPR003660">
    <property type="entry name" value="HAMP_dom"/>
</dbReference>
<dbReference type="EMBL" id="JBBDGN010000009">
    <property type="protein sequence ID" value="MEJ1092119.1"/>
    <property type="molecule type" value="Genomic_DNA"/>
</dbReference>
<reference evidence="14 15" key="1">
    <citation type="submission" date="2024-02" db="EMBL/GenBank/DDBJ databases">
        <authorList>
            <person name="Saticioglu I.B."/>
        </authorList>
    </citation>
    <scope>NUCLEOTIDE SEQUENCE [LARGE SCALE GENOMIC DNA]</scope>
    <source>
        <strain evidence="14 15">Mu-43</strain>
    </source>
</reference>
<evidence type="ECO:0000313" key="14">
    <source>
        <dbReference type="EMBL" id="MEJ1092119.1"/>
    </source>
</evidence>
<evidence type="ECO:0000256" key="10">
    <source>
        <dbReference type="SAM" id="Coils"/>
    </source>
</evidence>
<organism evidence="14 15">
    <name type="scientific">Microbacterium istanbulense</name>
    <dbReference type="NCBI Taxonomy" id="3122049"/>
    <lineage>
        <taxon>Bacteria</taxon>
        <taxon>Bacillati</taxon>
        <taxon>Actinomycetota</taxon>
        <taxon>Actinomycetes</taxon>
        <taxon>Micrococcales</taxon>
        <taxon>Microbacteriaceae</taxon>
        <taxon>Microbacterium</taxon>
    </lineage>
</organism>
<evidence type="ECO:0000259" key="12">
    <source>
        <dbReference type="PROSITE" id="PS50109"/>
    </source>
</evidence>
<keyword evidence="4" id="KW-0597">Phosphoprotein</keyword>
<dbReference type="Gene3D" id="1.10.287.130">
    <property type="match status" value="1"/>
</dbReference>
<proteinExistence type="predicted"/>
<evidence type="ECO:0000256" key="8">
    <source>
        <dbReference type="ARBA" id="ARBA00022989"/>
    </source>
</evidence>
<evidence type="ECO:0000256" key="4">
    <source>
        <dbReference type="ARBA" id="ARBA00022553"/>
    </source>
</evidence>
<keyword evidence="11" id="KW-0472">Membrane</keyword>
<comment type="catalytic activity">
    <reaction evidence="1">
        <text>ATP + protein L-histidine = ADP + protein N-phospho-L-histidine.</text>
        <dbReference type="EC" id="2.7.13.3"/>
    </reaction>
</comment>
<keyword evidence="7 14" id="KW-0418">Kinase</keyword>
<keyword evidence="5" id="KW-0808">Transferase</keyword>
<dbReference type="PANTHER" id="PTHR43711:SF1">
    <property type="entry name" value="HISTIDINE KINASE 1"/>
    <property type="match status" value="1"/>
</dbReference>
<dbReference type="SUPFAM" id="SSF47384">
    <property type="entry name" value="Homodimeric domain of signal transducing histidine kinase"/>
    <property type="match status" value="1"/>
</dbReference>
<name>A0ABU8LML5_9MICO</name>
<dbReference type="Proteomes" id="UP001366085">
    <property type="component" value="Unassembled WGS sequence"/>
</dbReference>
<dbReference type="PROSITE" id="PS50885">
    <property type="entry name" value="HAMP"/>
    <property type="match status" value="1"/>
</dbReference>
<keyword evidence="9" id="KW-0902">Two-component regulatory system</keyword>
<dbReference type="InterPro" id="IPR003661">
    <property type="entry name" value="HisK_dim/P_dom"/>
</dbReference>
<evidence type="ECO:0000313" key="15">
    <source>
        <dbReference type="Proteomes" id="UP001366085"/>
    </source>
</evidence>
<keyword evidence="8 11" id="KW-1133">Transmembrane helix</keyword>
<evidence type="ECO:0000256" key="1">
    <source>
        <dbReference type="ARBA" id="ARBA00000085"/>
    </source>
</evidence>
<comment type="caution">
    <text evidence="14">The sequence shown here is derived from an EMBL/GenBank/DDBJ whole genome shotgun (WGS) entry which is preliminary data.</text>
</comment>
<dbReference type="PROSITE" id="PS50109">
    <property type="entry name" value="HIS_KIN"/>
    <property type="match status" value="1"/>
</dbReference>
<dbReference type="SMART" id="SM00388">
    <property type="entry name" value="HisKA"/>
    <property type="match status" value="1"/>
</dbReference>
<dbReference type="Pfam" id="PF02518">
    <property type="entry name" value="HATPase_c"/>
    <property type="match status" value="1"/>
</dbReference>
<dbReference type="EC" id="2.7.13.3" evidence="3"/>
<gene>
    <name evidence="14" type="ORF">WDU93_10490</name>
</gene>